<feature type="compositionally biased region" description="Basic and acidic residues" evidence="2">
    <location>
        <begin position="226"/>
        <end position="239"/>
    </location>
</feature>
<feature type="compositionally biased region" description="Low complexity" evidence="2">
    <location>
        <begin position="434"/>
        <end position="466"/>
    </location>
</feature>
<proteinExistence type="predicted"/>
<feature type="region of interest" description="Disordered" evidence="2">
    <location>
        <begin position="518"/>
        <end position="557"/>
    </location>
</feature>
<dbReference type="InterPro" id="IPR000938">
    <property type="entry name" value="CAP-Gly_domain"/>
</dbReference>
<evidence type="ECO:0000256" key="1">
    <source>
        <dbReference type="SAM" id="Coils"/>
    </source>
</evidence>
<feature type="compositionally biased region" description="Polar residues" evidence="2">
    <location>
        <begin position="20"/>
        <end position="31"/>
    </location>
</feature>
<dbReference type="InterPro" id="IPR036859">
    <property type="entry name" value="CAP-Gly_dom_sf"/>
</dbReference>
<protein>
    <recommendedName>
        <fullName evidence="3">CAP-Gly domain-containing protein</fullName>
    </recommendedName>
</protein>
<dbReference type="EMBL" id="BLZA01000018">
    <property type="protein sequence ID" value="GHJ86443.1"/>
    <property type="molecule type" value="Genomic_DNA"/>
</dbReference>
<feature type="region of interest" description="Disordered" evidence="2">
    <location>
        <begin position="350"/>
        <end position="400"/>
    </location>
</feature>
<feature type="region of interest" description="Disordered" evidence="2">
    <location>
        <begin position="1216"/>
        <end position="1242"/>
    </location>
</feature>
<feature type="domain" description="CAP-Gly" evidence="3">
    <location>
        <begin position="260"/>
        <end position="305"/>
    </location>
</feature>
<evidence type="ECO:0000256" key="2">
    <source>
        <dbReference type="SAM" id="MobiDB-lite"/>
    </source>
</evidence>
<comment type="caution">
    <text evidence="4">The sequence shown here is derived from an EMBL/GenBank/DDBJ whole genome shotgun (WGS) entry which is preliminary data.</text>
</comment>
<gene>
    <name evidence="4" type="ORF">NliqN6_2845</name>
</gene>
<dbReference type="SUPFAM" id="SSF74924">
    <property type="entry name" value="Cap-Gly domain"/>
    <property type="match status" value="1"/>
</dbReference>
<dbReference type="SMART" id="SM01052">
    <property type="entry name" value="CAP_GLY"/>
    <property type="match status" value="1"/>
</dbReference>
<dbReference type="Proteomes" id="UP000620104">
    <property type="component" value="Unassembled WGS sequence"/>
</dbReference>
<feature type="compositionally biased region" description="Polar residues" evidence="2">
    <location>
        <begin position="216"/>
        <end position="225"/>
    </location>
</feature>
<evidence type="ECO:0000313" key="5">
    <source>
        <dbReference type="Proteomes" id="UP000620104"/>
    </source>
</evidence>
<name>A0A8H3TSR4_9TREE</name>
<keyword evidence="1" id="KW-0175">Coiled coil</keyword>
<organism evidence="4 5">
    <name type="scientific">Naganishia liquefaciens</name>
    <dbReference type="NCBI Taxonomy" id="104408"/>
    <lineage>
        <taxon>Eukaryota</taxon>
        <taxon>Fungi</taxon>
        <taxon>Dikarya</taxon>
        <taxon>Basidiomycota</taxon>
        <taxon>Agaricomycotina</taxon>
        <taxon>Tremellomycetes</taxon>
        <taxon>Filobasidiales</taxon>
        <taxon>Filobasidiaceae</taxon>
        <taxon>Naganishia</taxon>
    </lineage>
</organism>
<feature type="compositionally biased region" description="Polar residues" evidence="2">
    <location>
        <begin position="69"/>
        <end position="80"/>
    </location>
</feature>
<dbReference type="Pfam" id="PF01302">
    <property type="entry name" value="CAP_GLY"/>
    <property type="match status" value="1"/>
</dbReference>
<evidence type="ECO:0000313" key="4">
    <source>
        <dbReference type="EMBL" id="GHJ86443.1"/>
    </source>
</evidence>
<dbReference type="Gene3D" id="2.30.30.190">
    <property type="entry name" value="CAP Gly-rich-like domain"/>
    <property type="match status" value="1"/>
</dbReference>
<dbReference type="AlphaFoldDB" id="A0A8H3TSR4"/>
<keyword evidence="5" id="KW-1185">Reference proteome</keyword>
<feature type="compositionally biased region" description="Low complexity" evidence="2">
    <location>
        <begin position="518"/>
        <end position="535"/>
    </location>
</feature>
<feature type="compositionally biased region" description="Polar residues" evidence="2">
    <location>
        <begin position="1"/>
        <end position="12"/>
    </location>
</feature>
<evidence type="ECO:0000259" key="3">
    <source>
        <dbReference type="PROSITE" id="PS50245"/>
    </source>
</evidence>
<feature type="compositionally biased region" description="Basic and acidic residues" evidence="2">
    <location>
        <begin position="47"/>
        <end position="61"/>
    </location>
</feature>
<reference evidence="4" key="1">
    <citation type="submission" date="2020-07" db="EMBL/GenBank/DDBJ databases">
        <title>Draft Genome Sequence of a Deep-Sea Yeast, Naganishia (Cryptococcus) liquefaciens strain N6.</title>
        <authorList>
            <person name="Han Y.W."/>
            <person name="Kajitani R."/>
            <person name="Morimoto H."/>
            <person name="Parhat M."/>
            <person name="Tsubouchi H."/>
            <person name="Bakenova O."/>
            <person name="Ogata M."/>
            <person name="Argunhan B."/>
            <person name="Aoki R."/>
            <person name="Kajiwara S."/>
            <person name="Itoh T."/>
            <person name="Iwasaki H."/>
        </authorList>
    </citation>
    <scope>NUCLEOTIDE SEQUENCE</scope>
    <source>
        <strain evidence="4">N6</strain>
    </source>
</reference>
<feature type="region of interest" description="Disordered" evidence="2">
    <location>
        <begin position="434"/>
        <end position="472"/>
    </location>
</feature>
<feature type="compositionally biased region" description="Polar residues" evidence="2">
    <location>
        <begin position="134"/>
        <end position="189"/>
    </location>
</feature>
<dbReference type="OrthoDB" id="2130750at2759"/>
<feature type="compositionally biased region" description="Polar residues" evidence="2">
    <location>
        <begin position="1158"/>
        <end position="1189"/>
    </location>
</feature>
<feature type="compositionally biased region" description="Polar residues" evidence="2">
    <location>
        <begin position="114"/>
        <end position="125"/>
    </location>
</feature>
<dbReference type="PROSITE" id="PS50245">
    <property type="entry name" value="CAP_GLY_2"/>
    <property type="match status" value="1"/>
</dbReference>
<feature type="region of interest" description="Disordered" evidence="2">
    <location>
        <begin position="1"/>
        <end position="239"/>
    </location>
</feature>
<sequence>MQTPRQPRQSLIPTPGRPLQPQSNLPTPTASSRRRVSTGLDNSISSQRDDDERTAAFKEAMRVNPPPSSLRTSTIGLTSDESPENVTGDHEVHPLSYSVPSAGPDSSRGVATPGNPSSRRYQNLGISHAGTPASRRQSSAQPRTPSAMQLRSRTTSNRLAQPATTPSRIVSGSLRPSTLQAMNQSTSAVTPKRRPSNLGTSSARTPIRPESRQSELPRTPGQSQAEADKDTEIQPDWHPEVGTAVRIGSMGFEGIVRYIGPVEGKVGKYAGVELDRGFIGKGKNDGTYGGKTYFYCPPLGGVFALYEKLSPPEERPASVASFHSGMSASTSSIIGRATPALSIQSGRDTPFISENDEQGDEMNASSSRTVVGRSAGPLTRSTRANVPASSTKPAPQTPVYKVGGRASALSKTNAKQLAAQKALAATDGSLADLPARAATPTTPGAPPGRSMLAASISTSSSGSATTPKPMMKARQSLSGIATPSRTVSMSAQVLKSRARESIGGPGGAGFATPKAGMSLRSGRMSSASGRASVSSNPYEAMPPPPSPSKAGILGRSTAGPQAAAAALRDAETRAESLKATNQLLLDKIAAFEAENKELKQCLSGEEGPASFMDKQLALESELKEAQRRVQEHQLASDFQVRELNSGKVKIERLEQQLRQFEDNAATTNQEMQETQNRLAKAEGTVAKLTKDLEVEKQRLEEEFEKGMQAKREEVRNAEEAVRDLKKQLSVVEMVKAEIVNDASQMTAIYEAKLIDAKSRRIDLEKMVRSLEDQLLEAQERRNQTALSPSEALKEADTAAMIDNENLKAQVAHQQKKIVSLEDQNEELQVQIEKYDEAAIKANEKARDNERRLKEEIASGRSEIANLREQIEKHKDRVAELTHALKDQGNTLASAQAEIESNRVDLADLETMRVAQTMLNRAQKEKSALQEELELARSQGEEAEHLKVKLAQLQDEFEKLSARHDDLRTKHALALPTGEGSHKRETTASSDISSKLSISSTNTEKSIAGFQKIVADLTDENGDLKQKIQDLEAEVQTLLADNQQLAAECSILRESLAQLEAAVEDKLAKEEEALDASGGDSVKASDISAEKTLLEMDKIKSRLSQVESEKIDIERRFAGLMQEQERELRELESLVEAKIYREDELERQIELLKRENERPGTSLSYNSSNTGANGYHLNPSQARAPSSASTNTSVSARMCPLCEGDHEIEACPMFTNDEVDESPGSTSPSAARGASLARRKSGLRAEQVWCDNCDTKAHRTADCPLADDVF</sequence>
<feature type="region of interest" description="Disordered" evidence="2">
    <location>
        <begin position="1155"/>
        <end position="1189"/>
    </location>
</feature>
<feature type="compositionally biased region" description="Polar residues" evidence="2">
    <location>
        <begin position="379"/>
        <end position="394"/>
    </location>
</feature>
<feature type="coiled-coil region" evidence="1">
    <location>
        <begin position="1013"/>
        <end position="1154"/>
    </location>
</feature>
<dbReference type="PROSITE" id="PS00845">
    <property type="entry name" value="CAP_GLY_1"/>
    <property type="match status" value="1"/>
</dbReference>
<accession>A0A8H3TSR4</accession>
<feature type="coiled-coil region" evidence="1">
    <location>
        <begin position="567"/>
        <end position="969"/>
    </location>
</feature>